<dbReference type="InParanoid" id="Q029B5"/>
<reference evidence="2" key="1">
    <citation type="submission" date="2006-10" db="EMBL/GenBank/DDBJ databases">
        <title>Complete sequence of Solibacter usitatus Ellin6076.</title>
        <authorList>
            <consortium name="US DOE Joint Genome Institute"/>
            <person name="Copeland A."/>
            <person name="Lucas S."/>
            <person name="Lapidus A."/>
            <person name="Barry K."/>
            <person name="Detter J.C."/>
            <person name="Glavina del Rio T."/>
            <person name="Hammon N."/>
            <person name="Israni S."/>
            <person name="Dalin E."/>
            <person name="Tice H."/>
            <person name="Pitluck S."/>
            <person name="Thompson L.S."/>
            <person name="Brettin T."/>
            <person name="Bruce D."/>
            <person name="Han C."/>
            <person name="Tapia R."/>
            <person name="Gilna P."/>
            <person name="Schmutz J."/>
            <person name="Larimer F."/>
            <person name="Land M."/>
            <person name="Hauser L."/>
            <person name="Kyrpides N."/>
            <person name="Mikhailova N."/>
            <person name="Janssen P.H."/>
            <person name="Kuske C.R."/>
            <person name="Richardson P."/>
        </authorList>
    </citation>
    <scope>NUCLEOTIDE SEQUENCE</scope>
    <source>
        <strain evidence="2">Ellin6076</strain>
    </source>
</reference>
<dbReference type="PANTHER" id="PTHR42879:SF2">
    <property type="entry name" value="3-OXOACYL-[ACYL-CARRIER-PROTEIN] REDUCTASE FABG"/>
    <property type="match status" value="1"/>
</dbReference>
<dbReference type="InterPro" id="IPR020904">
    <property type="entry name" value="Sc_DH/Rdtase_CS"/>
</dbReference>
<gene>
    <name evidence="2" type="ordered locus">Acid_1383</name>
</gene>
<accession>Q029B5</accession>
<dbReference type="InterPro" id="IPR002347">
    <property type="entry name" value="SDR_fam"/>
</dbReference>
<dbReference type="InterPro" id="IPR036291">
    <property type="entry name" value="NAD(P)-bd_dom_sf"/>
</dbReference>
<dbReference type="AlphaFoldDB" id="Q029B5"/>
<dbReference type="OrthoDB" id="9803333at2"/>
<dbReference type="SUPFAM" id="SSF51735">
    <property type="entry name" value="NAD(P)-binding Rossmann-fold domains"/>
    <property type="match status" value="1"/>
</dbReference>
<dbReference type="NCBIfam" id="NF005559">
    <property type="entry name" value="PRK07231.1"/>
    <property type="match status" value="1"/>
</dbReference>
<protein>
    <submittedName>
        <fullName evidence="2">Short-chain dehydrogenase/reductase SDR</fullName>
    </submittedName>
</protein>
<organism evidence="2">
    <name type="scientific">Solibacter usitatus (strain Ellin6076)</name>
    <dbReference type="NCBI Taxonomy" id="234267"/>
    <lineage>
        <taxon>Bacteria</taxon>
        <taxon>Pseudomonadati</taxon>
        <taxon>Acidobacteriota</taxon>
        <taxon>Terriglobia</taxon>
        <taxon>Bryobacterales</taxon>
        <taxon>Solibacteraceae</taxon>
        <taxon>Candidatus Solibacter</taxon>
    </lineage>
</organism>
<proteinExistence type="inferred from homology"/>
<dbReference type="KEGG" id="sus:Acid_1383"/>
<dbReference type="Pfam" id="PF13561">
    <property type="entry name" value="adh_short_C2"/>
    <property type="match status" value="1"/>
</dbReference>
<dbReference type="HOGENOM" id="CLU_010194_1_3_0"/>
<dbReference type="EMBL" id="CP000473">
    <property type="protein sequence ID" value="ABJ82376.1"/>
    <property type="molecule type" value="Genomic_DNA"/>
</dbReference>
<evidence type="ECO:0000313" key="2">
    <source>
        <dbReference type="EMBL" id="ABJ82376.1"/>
    </source>
</evidence>
<dbReference type="PANTHER" id="PTHR42879">
    <property type="entry name" value="3-OXOACYL-(ACYL-CARRIER-PROTEIN) REDUCTASE"/>
    <property type="match status" value="1"/>
</dbReference>
<dbReference type="PRINTS" id="PR00080">
    <property type="entry name" value="SDRFAMILY"/>
</dbReference>
<dbReference type="PROSITE" id="PS00061">
    <property type="entry name" value="ADH_SHORT"/>
    <property type="match status" value="1"/>
</dbReference>
<evidence type="ECO:0000256" key="1">
    <source>
        <dbReference type="ARBA" id="ARBA00006484"/>
    </source>
</evidence>
<comment type="similarity">
    <text evidence="1">Belongs to the short-chain dehydrogenases/reductases (SDR) family.</text>
</comment>
<dbReference type="PRINTS" id="PR00081">
    <property type="entry name" value="GDHRDH"/>
</dbReference>
<dbReference type="FunFam" id="3.40.50.720:FF:000084">
    <property type="entry name" value="Short-chain dehydrogenase reductase"/>
    <property type="match status" value="1"/>
</dbReference>
<sequence length="252" mass="27083">MELVAMLKDRVALITGGATGIGEAVARLFACQGAHVHILDRDVEGCNSVAQSICADGGSAVASGGDVCSTNDVQRWVEGAAQRSGRIDILINNAGIYPRQQFLGMSEQQWDAMQDTNLKSMFRTLQAVLPHMVKRGSGKVVNISSVTFHLGMAPMSHYVTSKGGVIGLTRSLAREMGGHNVHINCITPGAIKTEAETKVVTEEQARFFLESQSLQRRLVPLDVARVCLFLSSELSDGMTGQTLNVDAGWVMH</sequence>
<dbReference type="STRING" id="234267.Acid_1383"/>
<dbReference type="GO" id="GO:0032787">
    <property type="term" value="P:monocarboxylic acid metabolic process"/>
    <property type="evidence" value="ECO:0007669"/>
    <property type="project" value="UniProtKB-ARBA"/>
</dbReference>
<dbReference type="eggNOG" id="COG1028">
    <property type="taxonomic scope" value="Bacteria"/>
</dbReference>
<dbReference type="InterPro" id="IPR050259">
    <property type="entry name" value="SDR"/>
</dbReference>
<name>Q029B5_SOLUE</name>
<dbReference type="CDD" id="cd05233">
    <property type="entry name" value="SDR_c"/>
    <property type="match status" value="1"/>
</dbReference>
<dbReference type="Gene3D" id="3.40.50.720">
    <property type="entry name" value="NAD(P)-binding Rossmann-like Domain"/>
    <property type="match status" value="1"/>
</dbReference>